<dbReference type="PANTHER" id="PTHR40130">
    <property type="entry name" value="EXPRESSED PROTEIN"/>
    <property type="match status" value="1"/>
</dbReference>
<dbReference type="AlphaFoldDB" id="A0A433QWV8"/>
<dbReference type="Proteomes" id="UP000274822">
    <property type="component" value="Unassembled WGS sequence"/>
</dbReference>
<feature type="compositionally biased region" description="Polar residues" evidence="1">
    <location>
        <begin position="382"/>
        <end position="403"/>
    </location>
</feature>
<gene>
    <name evidence="2" type="ORF">BC938DRAFT_481732</name>
</gene>
<feature type="compositionally biased region" description="Low complexity" evidence="1">
    <location>
        <begin position="89"/>
        <end position="106"/>
    </location>
</feature>
<accession>A0A433QWV8</accession>
<keyword evidence="3" id="KW-1185">Reference proteome</keyword>
<protein>
    <submittedName>
        <fullName evidence="2">Uncharacterized protein</fullName>
    </submittedName>
</protein>
<evidence type="ECO:0000313" key="3">
    <source>
        <dbReference type="Proteomes" id="UP000274822"/>
    </source>
</evidence>
<name>A0A433QWV8_9FUNG</name>
<organism evidence="2 3">
    <name type="scientific">Jimgerdemannia flammicorona</name>
    <dbReference type="NCBI Taxonomy" id="994334"/>
    <lineage>
        <taxon>Eukaryota</taxon>
        <taxon>Fungi</taxon>
        <taxon>Fungi incertae sedis</taxon>
        <taxon>Mucoromycota</taxon>
        <taxon>Mucoromycotina</taxon>
        <taxon>Endogonomycetes</taxon>
        <taxon>Endogonales</taxon>
        <taxon>Endogonaceae</taxon>
        <taxon>Jimgerdemannia</taxon>
    </lineage>
</organism>
<dbReference type="SUPFAM" id="SSF140361">
    <property type="entry name" value="MIT domain-like"/>
    <property type="match status" value="1"/>
</dbReference>
<feature type="region of interest" description="Disordered" evidence="1">
    <location>
        <begin position="63"/>
        <end position="157"/>
    </location>
</feature>
<feature type="region of interest" description="Disordered" evidence="1">
    <location>
        <begin position="540"/>
        <end position="559"/>
    </location>
</feature>
<evidence type="ECO:0000256" key="1">
    <source>
        <dbReference type="SAM" id="MobiDB-lite"/>
    </source>
</evidence>
<sequence length="605" mass="65677">MEETPVNAAHHFANIAEEAKENEQWVKAMESHFRAAEQFLLAMDYTSDPEAIRTLKLLRSNHTRQGKDIQRRLANQSQQARANPAAEPTRSQSNPSPASSPTSQQTNNLYDLAKSAADDGADGMQGTRRRHSVAASSRLHTENSDESTSTSRSSKIDESYMVLKGNSNDDDSDPFNKFWNVVENLVQKLSNPAVAFTTVPLNVNDPAALFDPSNLYGLANPMAPAAAVPQIAGKPAVPGKGVIGGGDEAVAQSDVAEKVTAAMMESYYLVDDYQRNLAGKSGLKAPSTVTQANISGSKRSGLVDTTSVAIIPNKTLEEYAVENQQLKMMVDQLSRRVMTHEKSAEEANILKSSIIQFRHDVLRIKQSQDLMRSSVAMGPRHPTTQFGPSQHLDSSIAPGTNPLQRRIKDLEDEVRILRMENGKQRDLMAKYKERWEKLKESAKKRRSEKQAAANGEADPTSTKLPAAVAAAAKPPLPLLRSATRSSPPIPPPKPSTRPISLSTGTVRTYSPPPLPYTPATADVDVDVDAHAMLPPFAAQPMATSMPAPPTSTSPPTSTKIRLKDLQHHVATEDEMSKAYSAGVVVVRGMKGAEGGVDEERVNEDK</sequence>
<feature type="region of interest" description="Disordered" evidence="1">
    <location>
        <begin position="378"/>
        <end position="406"/>
    </location>
</feature>
<dbReference type="Gene3D" id="1.20.58.80">
    <property type="entry name" value="Phosphotransferase system, lactose/cellobiose-type IIA subunit"/>
    <property type="match status" value="1"/>
</dbReference>
<dbReference type="EMBL" id="RBNJ01000646">
    <property type="protein sequence ID" value="RUS34224.1"/>
    <property type="molecule type" value="Genomic_DNA"/>
</dbReference>
<evidence type="ECO:0000313" key="2">
    <source>
        <dbReference type="EMBL" id="RUS34224.1"/>
    </source>
</evidence>
<reference evidence="2 3" key="1">
    <citation type="journal article" date="2018" name="New Phytol.">
        <title>Phylogenomics of Endogonaceae and evolution of mycorrhizas within Mucoromycota.</title>
        <authorList>
            <person name="Chang Y."/>
            <person name="Desiro A."/>
            <person name="Na H."/>
            <person name="Sandor L."/>
            <person name="Lipzen A."/>
            <person name="Clum A."/>
            <person name="Barry K."/>
            <person name="Grigoriev I.V."/>
            <person name="Martin F.M."/>
            <person name="Stajich J.E."/>
            <person name="Smith M.E."/>
            <person name="Bonito G."/>
            <person name="Spatafora J.W."/>
        </authorList>
    </citation>
    <scope>NUCLEOTIDE SEQUENCE [LARGE SCALE GENOMIC DNA]</scope>
    <source>
        <strain evidence="2 3">AD002</strain>
    </source>
</reference>
<feature type="region of interest" description="Disordered" evidence="1">
    <location>
        <begin position="438"/>
        <end position="463"/>
    </location>
</feature>
<feature type="region of interest" description="Disordered" evidence="1">
    <location>
        <begin position="478"/>
        <end position="514"/>
    </location>
</feature>
<comment type="caution">
    <text evidence="2">The sequence shown here is derived from an EMBL/GenBank/DDBJ whole genome shotgun (WGS) entry which is preliminary data.</text>
</comment>
<proteinExistence type="predicted"/>
<dbReference type="PANTHER" id="PTHR40130:SF1">
    <property type="entry name" value="SPINDLE POLE BODY-ASSOCIATED PROTEIN CUT12 DOMAIN-CONTAINING PROTEIN"/>
    <property type="match status" value="1"/>
</dbReference>